<keyword evidence="3" id="KW-1185">Reference proteome</keyword>
<name>A0A9W7XSV8_9FUNG</name>
<sequence>MAHTTSELPFDVLVAVCAMFPRCACDGADTGADGGAAALGCTGRHAPGAFVGGTALSALRQTSRAWRAAALRHGCAQVVGSGQWARGAAGRLARVRAAYGAHVRRLVFRAGDVFRAGERDGAAILAMLEAFLALDWPSVDSVAVEWFSGAADDHRRIAAAVRRHAGRARDVLVRDKGARLASVGALLWDAAAAAEGCGLRLRRLAIAPYGYNERWADLRSDGGSSAAAAVARVPGRLAALGVGGRDFSAALLAALQHAQPQLAALHVSHAWLEALAAPARLAGVRRLQLEHVVADGSLPLRADMFPRLQALSVRHVWQPTAAAAAPMRSSMRGAESMQRAGWLDAFCAQAWPLLRVLALPAVADGEAEGLARACPALVRLTTHSLDYAGPLLTAAGLAHLLRMPWLRHLTVEQRRADGTPGYAVLDSALVRLLAVAGDGCGGEEDACELIALRRVSSTTTAVSSDDEADIGTPCRGAGSDTEVEGDEDFAETRCGDVSLRSQLTSLVVPCASFSPASLDALLRRLPGLVRLSVSLRGEFDAGSAFFGGAKLQPPCAASLRSIALTADDAVLTDAPWLAAWLARRFPQLRECRTNHSRIHRRLVAGLRAVLPGVDFGRLSSRVLQATCD</sequence>
<comment type="caution">
    <text evidence="2">The sequence shown here is derived from an EMBL/GenBank/DDBJ whole genome shotgun (WGS) entry which is preliminary data.</text>
</comment>
<accession>A0A9W7XSV8</accession>
<reference evidence="2" key="1">
    <citation type="submission" date="2022-07" db="EMBL/GenBank/DDBJ databases">
        <title>Phylogenomic reconstructions and comparative analyses of Kickxellomycotina fungi.</title>
        <authorList>
            <person name="Reynolds N.K."/>
            <person name="Stajich J.E."/>
            <person name="Barry K."/>
            <person name="Grigoriev I.V."/>
            <person name="Crous P."/>
            <person name="Smith M.E."/>
        </authorList>
    </citation>
    <scope>NUCLEOTIDE SEQUENCE</scope>
    <source>
        <strain evidence="2">NBRC 32514</strain>
    </source>
</reference>
<dbReference type="AlphaFoldDB" id="A0A9W7XSV8"/>
<proteinExistence type="predicted"/>
<evidence type="ECO:0000313" key="3">
    <source>
        <dbReference type="Proteomes" id="UP001149813"/>
    </source>
</evidence>
<organism evidence="2 3">
    <name type="scientific">Coemansia erecta</name>
    <dbReference type="NCBI Taxonomy" id="147472"/>
    <lineage>
        <taxon>Eukaryota</taxon>
        <taxon>Fungi</taxon>
        <taxon>Fungi incertae sedis</taxon>
        <taxon>Zoopagomycota</taxon>
        <taxon>Kickxellomycotina</taxon>
        <taxon>Kickxellomycetes</taxon>
        <taxon>Kickxellales</taxon>
        <taxon>Kickxellaceae</taxon>
        <taxon>Coemansia</taxon>
    </lineage>
</organism>
<evidence type="ECO:0000313" key="2">
    <source>
        <dbReference type="EMBL" id="KAJ1718716.1"/>
    </source>
</evidence>
<dbReference type="Proteomes" id="UP001149813">
    <property type="component" value="Unassembled WGS sequence"/>
</dbReference>
<dbReference type="EMBL" id="JANBOJ010000700">
    <property type="protein sequence ID" value="KAJ1718716.1"/>
    <property type="molecule type" value="Genomic_DNA"/>
</dbReference>
<dbReference type="Gene3D" id="3.80.10.10">
    <property type="entry name" value="Ribonuclease Inhibitor"/>
    <property type="match status" value="1"/>
</dbReference>
<gene>
    <name evidence="2" type="ORF">LPJ53_006357</name>
</gene>
<evidence type="ECO:0000256" key="1">
    <source>
        <dbReference type="SAM" id="MobiDB-lite"/>
    </source>
</evidence>
<dbReference type="InterPro" id="IPR032675">
    <property type="entry name" value="LRR_dom_sf"/>
</dbReference>
<feature type="region of interest" description="Disordered" evidence="1">
    <location>
        <begin position="462"/>
        <end position="486"/>
    </location>
</feature>
<dbReference type="OrthoDB" id="5587730at2759"/>
<protein>
    <submittedName>
        <fullName evidence="2">Uncharacterized protein</fullName>
    </submittedName>
</protein>